<dbReference type="Pfam" id="PF00581">
    <property type="entry name" value="Rhodanese"/>
    <property type="match status" value="1"/>
</dbReference>
<dbReference type="AlphaFoldDB" id="A0A9W4MI98"/>
<comment type="caution">
    <text evidence="2">The sequence shown here is derived from an EMBL/GenBank/DDBJ whole genome shotgun (WGS) entry which is preliminary data.</text>
</comment>
<dbReference type="SUPFAM" id="SSF52821">
    <property type="entry name" value="Rhodanese/Cell cycle control phosphatase"/>
    <property type="match status" value="1"/>
</dbReference>
<dbReference type="InterPro" id="IPR036873">
    <property type="entry name" value="Rhodanese-like_dom_sf"/>
</dbReference>
<keyword evidence="3" id="KW-1185">Reference proteome</keyword>
<dbReference type="InterPro" id="IPR050229">
    <property type="entry name" value="GlpE_sulfurtransferase"/>
</dbReference>
<dbReference type="InterPro" id="IPR001763">
    <property type="entry name" value="Rhodanese-like_dom"/>
</dbReference>
<evidence type="ECO:0000259" key="1">
    <source>
        <dbReference type="PROSITE" id="PS50206"/>
    </source>
</evidence>
<dbReference type="EMBL" id="CAJVAX010000023">
    <property type="protein sequence ID" value="CAG7658146.1"/>
    <property type="molecule type" value="Genomic_DNA"/>
</dbReference>
<feature type="domain" description="Rhodanese" evidence="1">
    <location>
        <begin position="58"/>
        <end position="148"/>
    </location>
</feature>
<dbReference type="Gene3D" id="3.40.250.10">
    <property type="entry name" value="Rhodanese-like domain"/>
    <property type="match status" value="1"/>
</dbReference>
<dbReference type="RefSeq" id="WP_205046302.1">
    <property type="nucleotide sequence ID" value="NZ_CAJVAX010000023.1"/>
</dbReference>
<dbReference type="PANTHER" id="PTHR43031">
    <property type="entry name" value="FAD-DEPENDENT OXIDOREDUCTASE"/>
    <property type="match status" value="1"/>
</dbReference>
<dbReference type="SMART" id="SM00450">
    <property type="entry name" value="RHOD"/>
    <property type="match status" value="1"/>
</dbReference>
<proteinExistence type="predicted"/>
<dbReference type="Proteomes" id="UP001153328">
    <property type="component" value="Unassembled WGS sequence"/>
</dbReference>
<accession>A0A9W4MI98</accession>
<evidence type="ECO:0000313" key="3">
    <source>
        <dbReference type="Proteomes" id="UP001153328"/>
    </source>
</evidence>
<name>A0A9W4MI98_9ACTN</name>
<protein>
    <submittedName>
        <fullName evidence="2">Rhodanese-related sulfurtransferase</fullName>
    </submittedName>
</protein>
<dbReference type="PROSITE" id="PS50206">
    <property type="entry name" value="RHODANESE_3"/>
    <property type="match status" value="1"/>
</dbReference>
<sequence length="171" mass="17533">MTTHLAAPAAPAPASVNAVLRVPPATPAEAAAYFTASLAFHTDVSDVAAALQAAESGTEPGFVLVDTRSTEAWDQGHIPGAVHLPTAQIPQLAGAFLDRGVPVVVHCWGPGCNGATRAAALLAGLGYQVKEMLGGMEYWIREGFGYETADGPARRDPDPLTAPLAADDCGC</sequence>
<organism evidence="2 3">
    <name type="scientific">Actinacidiphila bryophytorum</name>
    <dbReference type="NCBI Taxonomy" id="1436133"/>
    <lineage>
        <taxon>Bacteria</taxon>
        <taxon>Bacillati</taxon>
        <taxon>Actinomycetota</taxon>
        <taxon>Actinomycetes</taxon>
        <taxon>Kitasatosporales</taxon>
        <taxon>Streptomycetaceae</taxon>
        <taxon>Actinacidiphila</taxon>
    </lineage>
</organism>
<reference evidence="2" key="1">
    <citation type="submission" date="2021-06" db="EMBL/GenBank/DDBJ databases">
        <authorList>
            <person name="Arsene-Ploetze F."/>
        </authorList>
    </citation>
    <scope>NUCLEOTIDE SEQUENCE</scope>
    <source>
        <strain evidence="2">SBRY1</strain>
    </source>
</reference>
<evidence type="ECO:0000313" key="2">
    <source>
        <dbReference type="EMBL" id="CAG7658146.1"/>
    </source>
</evidence>
<gene>
    <name evidence="2" type="ORF">SBRY_90162</name>
</gene>
<dbReference type="PANTHER" id="PTHR43031:SF1">
    <property type="entry name" value="PYRIDINE NUCLEOTIDE-DISULPHIDE OXIDOREDUCTASE"/>
    <property type="match status" value="1"/>
</dbReference>